<comment type="caution">
    <text evidence="2">The sequence shown here is derived from an EMBL/GenBank/DDBJ whole genome shotgun (WGS) entry which is preliminary data.</text>
</comment>
<dbReference type="Proteomes" id="UP001454036">
    <property type="component" value="Unassembled WGS sequence"/>
</dbReference>
<feature type="region of interest" description="Disordered" evidence="1">
    <location>
        <begin position="1"/>
        <end position="88"/>
    </location>
</feature>
<feature type="compositionally biased region" description="Polar residues" evidence="1">
    <location>
        <begin position="20"/>
        <end position="35"/>
    </location>
</feature>
<feature type="compositionally biased region" description="Basic and acidic residues" evidence="1">
    <location>
        <begin position="66"/>
        <end position="77"/>
    </location>
</feature>
<proteinExistence type="predicted"/>
<gene>
    <name evidence="2" type="ORF">LIER_15865</name>
</gene>
<reference evidence="2 3" key="1">
    <citation type="submission" date="2024-01" db="EMBL/GenBank/DDBJ databases">
        <title>The complete chloroplast genome sequence of Lithospermum erythrorhizon: insights into the phylogenetic relationship among Boraginaceae species and the maternal lineages of purple gromwells.</title>
        <authorList>
            <person name="Okada T."/>
            <person name="Watanabe K."/>
        </authorList>
    </citation>
    <scope>NUCLEOTIDE SEQUENCE [LARGE SCALE GENOMIC DNA]</scope>
</reference>
<evidence type="ECO:0000313" key="2">
    <source>
        <dbReference type="EMBL" id="GAA0158969.1"/>
    </source>
</evidence>
<accession>A0AAV3Q4I1</accession>
<organism evidence="2 3">
    <name type="scientific">Lithospermum erythrorhizon</name>
    <name type="common">Purple gromwell</name>
    <name type="synonym">Lithospermum officinale var. erythrorhizon</name>
    <dbReference type="NCBI Taxonomy" id="34254"/>
    <lineage>
        <taxon>Eukaryota</taxon>
        <taxon>Viridiplantae</taxon>
        <taxon>Streptophyta</taxon>
        <taxon>Embryophyta</taxon>
        <taxon>Tracheophyta</taxon>
        <taxon>Spermatophyta</taxon>
        <taxon>Magnoliopsida</taxon>
        <taxon>eudicotyledons</taxon>
        <taxon>Gunneridae</taxon>
        <taxon>Pentapetalae</taxon>
        <taxon>asterids</taxon>
        <taxon>lamiids</taxon>
        <taxon>Boraginales</taxon>
        <taxon>Boraginaceae</taxon>
        <taxon>Boraginoideae</taxon>
        <taxon>Lithospermeae</taxon>
        <taxon>Lithospermum</taxon>
    </lineage>
</organism>
<dbReference type="AlphaFoldDB" id="A0AAV3Q4I1"/>
<name>A0AAV3Q4I1_LITER</name>
<feature type="compositionally biased region" description="Polar residues" evidence="1">
    <location>
        <begin position="79"/>
        <end position="88"/>
    </location>
</feature>
<sequence>MGKPPEGLHTPPSKRKETGSQRVGISHQSNKSPSQEEGIHSKGYRTPLPNSNKERNKTSNKASICTKRDTVCSKPELDMNTNSNAETS</sequence>
<dbReference type="EMBL" id="BAABME010003484">
    <property type="protein sequence ID" value="GAA0158969.1"/>
    <property type="molecule type" value="Genomic_DNA"/>
</dbReference>
<evidence type="ECO:0000256" key="1">
    <source>
        <dbReference type="SAM" id="MobiDB-lite"/>
    </source>
</evidence>
<keyword evidence="3" id="KW-1185">Reference proteome</keyword>
<evidence type="ECO:0000313" key="3">
    <source>
        <dbReference type="Proteomes" id="UP001454036"/>
    </source>
</evidence>
<protein>
    <submittedName>
        <fullName evidence="2">Uncharacterized protein</fullName>
    </submittedName>
</protein>